<comment type="caution">
    <text evidence="2">The sequence shown here is derived from an EMBL/GenBank/DDBJ whole genome shotgun (WGS) entry which is preliminary data.</text>
</comment>
<keyword evidence="1" id="KW-0812">Transmembrane</keyword>
<protein>
    <submittedName>
        <fullName evidence="2">Uncharacterized protein</fullName>
    </submittedName>
</protein>
<gene>
    <name evidence="2" type="ORF">HA237_04470</name>
</gene>
<evidence type="ECO:0000313" key="3">
    <source>
        <dbReference type="Proteomes" id="UP000577419"/>
    </source>
</evidence>
<evidence type="ECO:0000313" key="2">
    <source>
        <dbReference type="EMBL" id="HIH08597.1"/>
    </source>
</evidence>
<organism evidence="2 3">
    <name type="scientific">Candidatus Iainarchaeum sp</name>
    <dbReference type="NCBI Taxonomy" id="3101447"/>
    <lineage>
        <taxon>Archaea</taxon>
        <taxon>Candidatus Iainarchaeota</taxon>
        <taxon>Candidatus Iainarchaeia</taxon>
        <taxon>Candidatus Iainarchaeales</taxon>
        <taxon>Candidatus Iainarchaeaceae</taxon>
        <taxon>Candidatus Iainarchaeum</taxon>
    </lineage>
</organism>
<dbReference type="AlphaFoldDB" id="A0A7J4IXR9"/>
<evidence type="ECO:0000256" key="1">
    <source>
        <dbReference type="SAM" id="Phobius"/>
    </source>
</evidence>
<accession>A0A7J4IXR9</accession>
<keyword evidence="1" id="KW-1133">Transmembrane helix</keyword>
<keyword evidence="1" id="KW-0472">Membrane</keyword>
<reference evidence="3" key="1">
    <citation type="journal article" date="2020" name="bioRxiv">
        <title>A rank-normalized archaeal taxonomy based on genome phylogeny resolves widespread incomplete and uneven classifications.</title>
        <authorList>
            <person name="Rinke C."/>
            <person name="Chuvochina M."/>
            <person name="Mussig A.J."/>
            <person name="Chaumeil P.-A."/>
            <person name="Waite D.W."/>
            <person name="Whitman W.B."/>
            <person name="Parks D.H."/>
            <person name="Hugenholtz P."/>
        </authorList>
    </citation>
    <scope>NUCLEOTIDE SEQUENCE [LARGE SCALE GENOMIC DNA]</scope>
</reference>
<feature type="transmembrane region" description="Helical" evidence="1">
    <location>
        <begin position="175"/>
        <end position="193"/>
    </location>
</feature>
<dbReference type="Proteomes" id="UP000577419">
    <property type="component" value="Unassembled WGS sequence"/>
</dbReference>
<feature type="transmembrane region" description="Helical" evidence="1">
    <location>
        <begin position="231"/>
        <end position="252"/>
    </location>
</feature>
<feature type="transmembrane region" description="Helical" evidence="1">
    <location>
        <begin position="264"/>
        <end position="283"/>
    </location>
</feature>
<feature type="transmembrane region" description="Helical" evidence="1">
    <location>
        <begin position="205"/>
        <end position="225"/>
    </location>
</feature>
<dbReference type="EMBL" id="DUFG01000021">
    <property type="protein sequence ID" value="HIH08597.1"/>
    <property type="molecule type" value="Genomic_DNA"/>
</dbReference>
<sequence length="286" mass="31858">MKQVMKPLKSVAFFLAFLLIFAIAFGQEQSLVDKLSTQLDQTAKNLGSAITTSFSSVSTDEVIDAGLISEFAESIDSRQVCLSLGKYAGASDWRIDPDGKNITFTGSDTHDIQFFVLCDEGRKMKTTMQFFPETQINEKFINHCPQFKPENDRIACAVILNHAAVQPKPQPSPPFLALFVFAAFMTIPLIVSFRSNSLQLKTIYVVKLFLFIAMVIAFFFLAQIFSALLTLALLFFFFFEANLSLAAILLGFTVFESKNIKRSTFAVLGFEVVALVMILFLISQAL</sequence>
<proteinExistence type="predicted"/>
<name>A0A7J4IXR9_9ARCH</name>